<dbReference type="AlphaFoldDB" id="A0A382RYK3"/>
<accession>A0A382RYK3</accession>
<gene>
    <name evidence="1" type="ORF">METZ01_LOCUS355633</name>
</gene>
<feature type="non-terminal residue" evidence="1">
    <location>
        <position position="1"/>
    </location>
</feature>
<protein>
    <submittedName>
        <fullName evidence="1">Uncharacterized protein</fullName>
    </submittedName>
</protein>
<name>A0A382RYK3_9ZZZZ</name>
<proteinExistence type="predicted"/>
<organism evidence="1">
    <name type="scientific">marine metagenome</name>
    <dbReference type="NCBI Taxonomy" id="408172"/>
    <lineage>
        <taxon>unclassified sequences</taxon>
        <taxon>metagenomes</taxon>
        <taxon>ecological metagenomes</taxon>
    </lineage>
</organism>
<dbReference type="EMBL" id="UINC01125147">
    <property type="protein sequence ID" value="SVD02779.1"/>
    <property type="molecule type" value="Genomic_DNA"/>
</dbReference>
<sequence>FINRSSEFWEKDTKRGIGDTLG</sequence>
<reference evidence="1" key="1">
    <citation type="submission" date="2018-05" db="EMBL/GenBank/DDBJ databases">
        <authorList>
            <person name="Lanie J.A."/>
            <person name="Ng W.-L."/>
            <person name="Kazmierczak K.M."/>
            <person name="Andrzejewski T.M."/>
            <person name="Davidsen T.M."/>
            <person name="Wayne K.J."/>
            <person name="Tettelin H."/>
            <person name="Glass J.I."/>
            <person name="Rusch D."/>
            <person name="Podicherti R."/>
            <person name="Tsui H.-C.T."/>
            <person name="Winkler M.E."/>
        </authorList>
    </citation>
    <scope>NUCLEOTIDE SEQUENCE</scope>
</reference>
<evidence type="ECO:0000313" key="1">
    <source>
        <dbReference type="EMBL" id="SVD02779.1"/>
    </source>
</evidence>